<protein>
    <recommendedName>
        <fullName evidence="6">HYDIN/VesB/CFA65-like Ig-like domain-containing protein</fullName>
    </recommendedName>
</protein>
<keyword evidence="5" id="KW-0966">Cell projection</keyword>
<evidence type="ECO:0000256" key="1">
    <source>
        <dbReference type="ARBA" id="ARBA00004138"/>
    </source>
</evidence>
<evidence type="ECO:0000313" key="7">
    <source>
        <dbReference type="EMBL" id="PJZ66808.1"/>
    </source>
</evidence>
<comment type="caution">
    <text evidence="7">The sequence shown here is derived from an EMBL/GenBank/DDBJ whole genome shotgun (WGS) entry which is preliminary data.</text>
</comment>
<evidence type="ECO:0000259" key="6">
    <source>
        <dbReference type="Pfam" id="PF22544"/>
    </source>
</evidence>
<dbReference type="Pfam" id="PF22544">
    <property type="entry name" value="HYDIN_VesB_CFA65-like_Ig"/>
    <property type="match status" value="1"/>
</dbReference>
<evidence type="ECO:0000256" key="4">
    <source>
        <dbReference type="ARBA" id="ARBA00023069"/>
    </source>
</evidence>
<organism evidence="7 8">
    <name type="scientific">Leptospira wolffii</name>
    <dbReference type="NCBI Taxonomy" id="409998"/>
    <lineage>
        <taxon>Bacteria</taxon>
        <taxon>Pseudomonadati</taxon>
        <taxon>Spirochaetota</taxon>
        <taxon>Spirochaetia</taxon>
        <taxon>Leptospirales</taxon>
        <taxon>Leptospiraceae</taxon>
        <taxon>Leptospira</taxon>
    </lineage>
</organism>
<evidence type="ECO:0000256" key="5">
    <source>
        <dbReference type="ARBA" id="ARBA00023273"/>
    </source>
</evidence>
<proteinExistence type="predicted"/>
<dbReference type="InterPro" id="IPR053879">
    <property type="entry name" value="HYDIN_VesB_CFA65-like_Ig"/>
</dbReference>
<dbReference type="AlphaFoldDB" id="A0A2M9ZEE3"/>
<name>A0A2M9ZEE3_9LEPT</name>
<evidence type="ECO:0000256" key="3">
    <source>
        <dbReference type="ARBA" id="ARBA00022490"/>
    </source>
</evidence>
<feature type="domain" description="HYDIN/VesB/CFA65-like Ig-like" evidence="6">
    <location>
        <begin position="185"/>
        <end position="280"/>
    </location>
</feature>
<dbReference type="GO" id="GO:0005737">
    <property type="term" value="C:cytoplasm"/>
    <property type="evidence" value="ECO:0007669"/>
    <property type="project" value="UniProtKB-SubCell"/>
</dbReference>
<evidence type="ECO:0000313" key="8">
    <source>
        <dbReference type="Proteomes" id="UP000231912"/>
    </source>
</evidence>
<dbReference type="EMBL" id="NPDT01000001">
    <property type="protein sequence ID" value="PJZ66808.1"/>
    <property type="molecule type" value="Genomic_DNA"/>
</dbReference>
<dbReference type="NCBIfam" id="NF012200">
    <property type="entry name" value="choice_anch_D"/>
    <property type="match status" value="3"/>
</dbReference>
<dbReference type="Gene3D" id="2.60.40.10">
    <property type="entry name" value="Immunoglobulins"/>
    <property type="match status" value="3"/>
</dbReference>
<dbReference type="RefSeq" id="WP_100757402.1">
    <property type="nucleotide sequence ID" value="NZ_NPDT01000001.1"/>
</dbReference>
<reference evidence="7 8" key="1">
    <citation type="submission" date="2017-07" db="EMBL/GenBank/DDBJ databases">
        <title>Leptospira spp. isolated from tropical soils.</title>
        <authorList>
            <person name="Thibeaux R."/>
            <person name="Iraola G."/>
            <person name="Ferres I."/>
            <person name="Bierque E."/>
            <person name="Girault D."/>
            <person name="Soupe-Gilbert M.-E."/>
            <person name="Picardeau M."/>
            <person name="Goarant C."/>
        </authorList>
    </citation>
    <scope>NUCLEOTIDE SEQUENCE [LARGE SCALE GENOMIC DNA]</scope>
    <source>
        <strain evidence="7 8">FH2-C-A2</strain>
    </source>
</reference>
<keyword evidence="3" id="KW-0963">Cytoplasm</keyword>
<sequence>MKRFPTFLLKTLLSFAAIFVFINCPKGGGKGLLFFPSSGESLVHGIAVFESSHQYASGSTYVIGSVVQNTTGSTKTLTIKNNGDQTVTLTGAPVVDKSGTHASQFVIDAQPADTSLDPGDSTTFTIHFAPDNSTGVKTAILTINSDDPIVGNYSLNLSGTSTPTPVPRIEVKVGGNSLTDDYSGSKQTFGTQENTTSTARTVTIRNIGDLALTLSPSVDITGTGAAYFTITQPSDTNLSPNESTTFTIKFAPTDTTVRTAKVQIHSNDPNVGNFRIQVEGTGTPTPYAKLKLTYVNNSSLTEDASTSTPSSPYDFGGFLLNQTSTAKTFTIQNVGDASTTLHITGASVSDTTNYTVSAIGSTNLAQNASTTFTVKFRPTTSGIKNAVLTVTTSNGGTTGASTSSTINLTGSAGVAKVNVSWTNVKEKAVHRGNGGYKVCYKAGSTFTNEGDSGVTCVSVPYVSGSYAPNNKTILVEVPSTTYYILVKAFSEYNTGSAFSGTTVSVP</sequence>
<gene>
    <name evidence="7" type="ORF">CH371_01520</name>
</gene>
<comment type="subcellular location">
    <subcellularLocation>
        <location evidence="1">Cell projection</location>
        <location evidence="1">Cilium</location>
    </subcellularLocation>
    <subcellularLocation>
        <location evidence="2">Cytoplasm</location>
    </subcellularLocation>
</comment>
<evidence type="ECO:0000256" key="2">
    <source>
        <dbReference type="ARBA" id="ARBA00004496"/>
    </source>
</evidence>
<dbReference type="Proteomes" id="UP000231912">
    <property type="component" value="Unassembled WGS sequence"/>
</dbReference>
<dbReference type="InterPro" id="IPR013783">
    <property type="entry name" value="Ig-like_fold"/>
</dbReference>
<accession>A0A2M9ZEE3</accession>
<keyword evidence="4" id="KW-0969">Cilium</keyword>